<name>A0ABW4JN87_9BACL</name>
<dbReference type="PANTHER" id="PTHR46509:SF1">
    <property type="entry name" value="PHOSPHOADENOSINE PHOSPHOSULFATE REDUCTASE"/>
    <property type="match status" value="1"/>
</dbReference>
<dbReference type="NCBIfam" id="NF002537">
    <property type="entry name" value="PRK02090.1"/>
    <property type="match status" value="1"/>
</dbReference>
<dbReference type="InterPro" id="IPR011798">
    <property type="entry name" value="APS_reductase"/>
</dbReference>
<reference evidence="13" key="1">
    <citation type="journal article" date="2019" name="Int. J. Syst. Evol. Microbiol.">
        <title>The Global Catalogue of Microorganisms (GCM) 10K type strain sequencing project: providing services to taxonomists for standard genome sequencing and annotation.</title>
        <authorList>
            <consortium name="The Broad Institute Genomics Platform"/>
            <consortium name="The Broad Institute Genome Sequencing Center for Infectious Disease"/>
            <person name="Wu L."/>
            <person name="Ma J."/>
        </authorList>
    </citation>
    <scope>NUCLEOTIDE SEQUENCE [LARGE SCALE GENOMIC DNA]</scope>
    <source>
        <strain evidence="13">CGMCC 1.12286</strain>
    </source>
</reference>
<evidence type="ECO:0000313" key="12">
    <source>
        <dbReference type="EMBL" id="MFD1676585.1"/>
    </source>
</evidence>
<protein>
    <recommendedName>
        <fullName evidence="7 10">Adenosine 5'-phosphosulfate reductase</fullName>
        <shortName evidence="10">APS reductase</shortName>
        <ecNumber evidence="6 10">1.8.4.10</ecNumber>
    </recommendedName>
    <alternativeName>
        <fullName evidence="9 10">5'-adenylylsulfate reductase</fullName>
    </alternativeName>
    <alternativeName>
        <fullName evidence="8 10">Thioredoxin-dependent 5'-adenylylsulfate reductase</fullName>
    </alternativeName>
</protein>
<dbReference type="SUPFAM" id="SSF52402">
    <property type="entry name" value="Adenine nucleotide alpha hydrolases-like"/>
    <property type="match status" value="1"/>
</dbReference>
<evidence type="ECO:0000256" key="5">
    <source>
        <dbReference type="ARBA" id="ARBA00024327"/>
    </source>
</evidence>
<organism evidence="12 13">
    <name type="scientific">Alicyclobacillus fodiniaquatilis</name>
    <dbReference type="NCBI Taxonomy" id="1661150"/>
    <lineage>
        <taxon>Bacteria</taxon>
        <taxon>Bacillati</taxon>
        <taxon>Bacillota</taxon>
        <taxon>Bacilli</taxon>
        <taxon>Bacillales</taxon>
        <taxon>Alicyclobacillaceae</taxon>
        <taxon>Alicyclobacillus</taxon>
    </lineage>
</organism>
<dbReference type="NCBIfam" id="TIGR00434">
    <property type="entry name" value="cysH"/>
    <property type="match status" value="1"/>
</dbReference>
<gene>
    <name evidence="10" type="primary">cysH</name>
    <name evidence="12" type="ORF">ACFSB2_17980</name>
</gene>
<feature type="binding site" evidence="10">
    <location>
        <position position="197"/>
    </location>
    <ligand>
        <name>[4Fe-4S] cluster</name>
        <dbReference type="ChEBI" id="CHEBI:49883"/>
    </ligand>
</feature>
<evidence type="ECO:0000256" key="8">
    <source>
        <dbReference type="ARBA" id="ARBA00030894"/>
    </source>
</evidence>
<sequence>MNEQMCKRLAADFETLSPEKILAKAVDLIPNLTFACSFGAEDMVILDMLMKVKEDVNVFYLDTDVLFPETYALIDQVMNRYEIPNLTRVRPKLTLAAQAKKHGAALWAKDPTACCNIRKVEPLIRHLKQYDGWITGIRRDQAATRAHAQAFELDKKFNLVKVNPLILWTEKDVWNYIRDHNVPYNPLHDQGYPSIGCTHCTRPVRPGEDPRSGRWAGFSKTECGLHR</sequence>
<comment type="similarity">
    <text evidence="1 10">Belongs to the PAPS reductase family. CysH subfamily.</text>
</comment>
<keyword evidence="13" id="KW-1185">Reference proteome</keyword>
<evidence type="ECO:0000256" key="9">
    <source>
        <dbReference type="ARBA" id="ARBA00032041"/>
    </source>
</evidence>
<comment type="pathway">
    <text evidence="5 10">Sulfur metabolism; hydrogen sulfide biosynthesis; sulfite from sulfate.</text>
</comment>
<feature type="binding site" evidence="10">
    <location>
        <position position="114"/>
    </location>
    <ligand>
        <name>[4Fe-4S] cluster</name>
        <dbReference type="ChEBI" id="CHEBI:49883"/>
    </ligand>
</feature>
<dbReference type="RefSeq" id="WP_377944523.1">
    <property type="nucleotide sequence ID" value="NZ_JBHUCX010000073.1"/>
</dbReference>
<comment type="cofactor">
    <cofactor evidence="10">
        <name>[4Fe-4S] cluster</name>
        <dbReference type="ChEBI" id="CHEBI:49883"/>
    </cofactor>
    <text evidence="10">Binds 1 [4Fe-4S] cluster per subunit.</text>
</comment>
<dbReference type="NCBIfam" id="TIGR02055">
    <property type="entry name" value="APS_reductase"/>
    <property type="match status" value="1"/>
</dbReference>
<dbReference type="Pfam" id="PF01507">
    <property type="entry name" value="PAPS_reduct"/>
    <property type="match status" value="1"/>
</dbReference>
<dbReference type="GO" id="GO:0004604">
    <property type="term" value="F:phosphoadenylyl-sulfate reductase (thioredoxin) activity"/>
    <property type="evidence" value="ECO:0007669"/>
    <property type="project" value="UniProtKB-EC"/>
</dbReference>
<feature type="domain" description="Phosphoadenosine phosphosulphate reductase" evidence="11">
    <location>
        <begin position="32"/>
        <end position="203"/>
    </location>
</feature>
<proteinExistence type="inferred from homology"/>
<keyword evidence="2 10" id="KW-0963">Cytoplasm</keyword>
<dbReference type="PIRSF" id="PIRSF000857">
    <property type="entry name" value="PAPS_reductase"/>
    <property type="match status" value="1"/>
</dbReference>
<keyword evidence="3 10" id="KW-0560">Oxidoreductase</keyword>
<evidence type="ECO:0000256" key="10">
    <source>
        <dbReference type="HAMAP-Rule" id="MF_00063"/>
    </source>
</evidence>
<dbReference type="InterPro" id="IPR004511">
    <property type="entry name" value="PAPS/APS_Rdtase"/>
</dbReference>
<feature type="binding site" evidence="10">
    <location>
        <position position="115"/>
    </location>
    <ligand>
        <name>[4Fe-4S] cluster</name>
        <dbReference type="ChEBI" id="CHEBI:49883"/>
    </ligand>
</feature>
<evidence type="ECO:0000256" key="4">
    <source>
        <dbReference type="ARBA" id="ARBA00024298"/>
    </source>
</evidence>
<feature type="binding site" evidence="10">
    <location>
        <position position="200"/>
    </location>
    <ligand>
        <name>[4Fe-4S] cluster</name>
        <dbReference type="ChEBI" id="CHEBI:49883"/>
    </ligand>
</feature>
<dbReference type="Proteomes" id="UP001597079">
    <property type="component" value="Unassembled WGS sequence"/>
</dbReference>
<evidence type="ECO:0000256" key="3">
    <source>
        <dbReference type="ARBA" id="ARBA00023002"/>
    </source>
</evidence>
<keyword evidence="10" id="KW-0479">Metal-binding</keyword>
<evidence type="ECO:0000259" key="11">
    <source>
        <dbReference type="Pfam" id="PF01507"/>
    </source>
</evidence>
<evidence type="ECO:0000256" key="6">
    <source>
        <dbReference type="ARBA" id="ARBA00024386"/>
    </source>
</evidence>
<dbReference type="EMBL" id="JBHUCX010000073">
    <property type="protein sequence ID" value="MFD1676585.1"/>
    <property type="molecule type" value="Genomic_DNA"/>
</dbReference>
<keyword evidence="10" id="KW-0411">Iron-sulfur</keyword>
<keyword evidence="10" id="KW-0408">Iron</keyword>
<dbReference type="InterPro" id="IPR002500">
    <property type="entry name" value="PAPS_reduct_dom"/>
</dbReference>
<comment type="catalytic activity">
    <reaction evidence="10">
        <text>[thioredoxin]-disulfide + sulfite + AMP + 2 H(+) = adenosine 5'-phosphosulfate + [thioredoxin]-dithiol</text>
        <dbReference type="Rhea" id="RHEA:21976"/>
        <dbReference type="Rhea" id="RHEA-COMP:10698"/>
        <dbReference type="Rhea" id="RHEA-COMP:10700"/>
        <dbReference type="ChEBI" id="CHEBI:15378"/>
        <dbReference type="ChEBI" id="CHEBI:17359"/>
        <dbReference type="ChEBI" id="CHEBI:29950"/>
        <dbReference type="ChEBI" id="CHEBI:50058"/>
        <dbReference type="ChEBI" id="CHEBI:58243"/>
        <dbReference type="ChEBI" id="CHEBI:456215"/>
        <dbReference type="EC" id="1.8.4.10"/>
    </reaction>
</comment>
<feature type="active site" description="Nucleophile; cysteine thiosulfonate intermediate" evidence="10">
    <location>
        <position position="223"/>
    </location>
</feature>
<comment type="caution">
    <text evidence="12">The sequence shown here is derived from an EMBL/GenBank/DDBJ whole genome shotgun (WGS) entry which is preliminary data.</text>
</comment>
<dbReference type="EC" id="1.8.4.10" evidence="6 10"/>
<dbReference type="CDD" id="cd23945">
    <property type="entry name" value="PAPS_reductase"/>
    <property type="match status" value="1"/>
</dbReference>
<evidence type="ECO:0000256" key="2">
    <source>
        <dbReference type="ARBA" id="ARBA00022490"/>
    </source>
</evidence>
<dbReference type="HAMAP" id="MF_00063">
    <property type="entry name" value="CysH"/>
    <property type="match status" value="1"/>
</dbReference>
<evidence type="ECO:0000313" key="13">
    <source>
        <dbReference type="Proteomes" id="UP001597079"/>
    </source>
</evidence>
<accession>A0ABW4JN87</accession>
<evidence type="ECO:0000256" key="7">
    <source>
        <dbReference type="ARBA" id="ARBA00029514"/>
    </source>
</evidence>
<comment type="subcellular location">
    <subcellularLocation>
        <location evidence="10">Cytoplasm</location>
    </subcellularLocation>
</comment>
<dbReference type="Gene3D" id="3.40.50.620">
    <property type="entry name" value="HUPs"/>
    <property type="match status" value="1"/>
</dbReference>
<dbReference type="InterPro" id="IPR014729">
    <property type="entry name" value="Rossmann-like_a/b/a_fold"/>
</dbReference>
<dbReference type="PANTHER" id="PTHR46509">
    <property type="entry name" value="PHOSPHOADENOSINE PHOSPHOSULFATE REDUCTASE"/>
    <property type="match status" value="1"/>
</dbReference>
<evidence type="ECO:0000256" key="1">
    <source>
        <dbReference type="ARBA" id="ARBA00009732"/>
    </source>
</evidence>
<comment type="function">
    <text evidence="4 10">Catalyzes the formation of sulfite from adenosine 5'-phosphosulfate (APS) using thioredoxin as an electron donor.</text>
</comment>